<accession>L8EBF9</accession>
<evidence type="ECO:0000256" key="1">
    <source>
        <dbReference type="SAM" id="MobiDB-lite"/>
    </source>
</evidence>
<sequence length="51" mass="5245">MTSSMTLCHCAKPATPSPMGRMLSPPAPTSTRPMAPTPSRPCVSAPMGVSM</sequence>
<dbReference type="EMBL" id="HF584396">
    <property type="protein sequence ID" value="CCQ43893.1"/>
    <property type="molecule type" value="Genomic_DNA"/>
</dbReference>
<organism evidence="2">
    <name type="scientific">Homo sapiens</name>
    <name type="common">Human</name>
    <dbReference type="NCBI Taxonomy" id="9606"/>
    <lineage>
        <taxon>Eukaryota</taxon>
        <taxon>Metazoa</taxon>
        <taxon>Chordata</taxon>
        <taxon>Craniata</taxon>
        <taxon>Vertebrata</taxon>
        <taxon>Euteleostomi</taxon>
        <taxon>Mammalia</taxon>
        <taxon>Eutheria</taxon>
        <taxon>Euarchontoglires</taxon>
        <taxon>Primates</taxon>
        <taxon>Haplorrhini</taxon>
        <taxon>Catarrhini</taxon>
        <taxon>Hominidae</taxon>
        <taxon>Homo</taxon>
    </lineage>
</organism>
<reference evidence="2" key="1">
    <citation type="journal article" date="2013" name="PLoS ONE">
        <title>Direct detection of alternative open reading frames translation products in human significantly expands the proteome.</title>
        <authorList>
            <person name="Vanderperre B."/>
            <person name="Lucier J.-F."/>
            <person name="Motard J."/>
            <person name="Tremblay G."/>
            <person name="Vanderperre S."/>
            <person name="Wisztorski M."/>
            <person name="Salzet M."/>
            <person name="Boisvert F.-M."/>
            <person name="Roucou X."/>
        </authorList>
    </citation>
    <scope>NUCLEOTIDE SEQUENCE</scope>
</reference>
<dbReference type="OrthoDB" id="443524at2759"/>
<protein>
    <submittedName>
        <fullName evidence="2">Alternative protein PLBD2</fullName>
    </submittedName>
</protein>
<feature type="region of interest" description="Disordered" evidence="1">
    <location>
        <begin position="1"/>
        <end position="51"/>
    </location>
</feature>
<gene>
    <name evidence="2" type="primary">PLBD2</name>
</gene>
<dbReference type="AlphaFoldDB" id="L8EBF9"/>
<dbReference type="ChiTaRS" id="PLBD2">
    <property type="organism name" value="human"/>
</dbReference>
<proteinExistence type="predicted"/>
<evidence type="ECO:0000313" key="2">
    <source>
        <dbReference type="EMBL" id="CCQ43893.1"/>
    </source>
</evidence>
<name>L8EBF9_HUMAN</name>